<name>A0A0R1DLQ8_DROYA</name>
<feature type="compositionally biased region" description="Basic and acidic residues" evidence="1">
    <location>
        <begin position="85"/>
        <end position="103"/>
    </location>
</feature>
<feature type="region of interest" description="Disordered" evidence="1">
    <location>
        <begin position="77"/>
        <end position="120"/>
    </location>
</feature>
<evidence type="ECO:0000256" key="2">
    <source>
        <dbReference type="SAM" id="SignalP"/>
    </source>
</evidence>
<reference evidence="3 4" key="1">
    <citation type="journal article" date="2007" name="Nature">
        <title>Evolution of genes and genomes on the Drosophila phylogeny.</title>
        <authorList>
            <consortium name="Drosophila 12 Genomes Consortium"/>
            <person name="Clark A.G."/>
            <person name="Eisen M.B."/>
            <person name="Smith D.R."/>
            <person name="Bergman C.M."/>
            <person name="Oliver B."/>
            <person name="Markow T.A."/>
            <person name="Kaufman T.C."/>
            <person name="Kellis M."/>
            <person name="Gelbart W."/>
            <person name="Iyer V.N."/>
            <person name="Pollard D.A."/>
            <person name="Sackton T.B."/>
            <person name="Larracuente A.M."/>
            <person name="Singh N.D."/>
            <person name="Abad J.P."/>
            <person name="Abt D.N."/>
            <person name="Adryan B."/>
            <person name="Aguade M."/>
            <person name="Akashi H."/>
            <person name="Anderson W.W."/>
            <person name="Aquadro C.F."/>
            <person name="Ardell D.H."/>
            <person name="Arguello R."/>
            <person name="Artieri C.G."/>
            <person name="Barbash D.A."/>
            <person name="Barker D."/>
            <person name="Barsanti P."/>
            <person name="Batterham P."/>
            <person name="Batzoglou S."/>
            <person name="Begun D."/>
            <person name="Bhutkar A."/>
            <person name="Blanco E."/>
            <person name="Bosak S.A."/>
            <person name="Bradley R.K."/>
            <person name="Brand A.D."/>
            <person name="Brent M.R."/>
            <person name="Brooks A.N."/>
            <person name="Brown R.H."/>
            <person name="Butlin R.K."/>
            <person name="Caggese C."/>
            <person name="Calvi B.R."/>
            <person name="Bernardo de Carvalho A."/>
            <person name="Caspi A."/>
            <person name="Castrezana S."/>
            <person name="Celniker S.E."/>
            <person name="Chang J.L."/>
            <person name="Chapple C."/>
            <person name="Chatterji S."/>
            <person name="Chinwalla A."/>
            <person name="Civetta A."/>
            <person name="Clifton S.W."/>
            <person name="Comeron J.M."/>
            <person name="Costello J.C."/>
            <person name="Coyne J.A."/>
            <person name="Daub J."/>
            <person name="David R.G."/>
            <person name="Delcher A.L."/>
            <person name="Delehaunty K."/>
            <person name="Do C.B."/>
            <person name="Ebling H."/>
            <person name="Edwards K."/>
            <person name="Eickbush T."/>
            <person name="Evans J.D."/>
            <person name="Filipski A."/>
            <person name="Findeiss S."/>
            <person name="Freyhult E."/>
            <person name="Fulton L."/>
            <person name="Fulton R."/>
            <person name="Garcia A.C."/>
            <person name="Gardiner A."/>
            <person name="Garfield D.A."/>
            <person name="Garvin B.E."/>
            <person name="Gibson G."/>
            <person name="Gilbert D."/>
            <person name="Gnerre S."/>
            <person name="Godfrey J."/>
            <person name="Good R."/>
            <person name="Gotea V."/>
            <person name="Gravely B."/>
            <person name="Greenberg A.J."/>
            <person name="Griffiths-Jones S."/>
            <person name="Gross S."/>
            <person name="Guigo R."/>
            <person name="Gustafson E.A."/>
            <person name="Haerty W."/>
            <person name="Hahn M.W."/>
            <person name="Halligan D.L."/>
            <person name="Halpern A.L."/>
            <person name="Halter G.M."/>
            <person name="Han M.V."/>
            <person name="Heger A."/>
            <person name="Hillier L."/>
            <person name="Hinrichs A.S."/>
            <person name="Holmes I."/>
            <person name="Hoskins R.A."/>
            <person name="Hubisz M.J."/>
            <person name="Hultmark D."/>
            <person name="Huntley M.A."/>
            <person name="Jaffe D.B."/>
            <person name="Jagadeeshan S."/>
            <person name="Jeck W.R."/>
            <person name="Johnson J."/>
            <person name="Jones C.D."/>
            <person name="Jordan W.C."/>
            <person name="Karpen G.H."/>
            <person name="Kataoka E."/>
            <person name="Keightley P.D."/>
            <person name="Kheradpour P."/>
            <person name="Kirkness E.F."/>
            <person name="Koerich L.B."/>
            <person name="Kristiansen K."/>
            <person name="Kudrna D."/>
            <person name="Kulathinal R.J."/>
            <person name="Kumar S."/>
            <person name="Kwok R."/>
            <person name="Lander E."/>
            <person name="Langley C.H."/>
            <person name="Lapoint R."/>
            <person name="Lazzaro B.P."/>
            <person name="Lee S.J."/>
            <person name="Levesque L."/>
            <person name="Li R."/>
            <person name="Lin C.F."/>
            <person name="Lin M.F."/>
            <person name="Lindblad-Toh K."/>
            <person name="Llopart A."/>
            <person name="Long M."/>
            <person name="Low L."/>
            <person name="Lozovsky E."/>
            <person name="Lu J."/>
            <person name="Luo M."/>
            <person name="Machado C.A."/>
            <person name="Makalowski W."/>
            <person name="Marzo M."/>
            <person name="Matsuda M."/>
            <person name="Matzkin L."/>
            <person name="McAllister B."/>
            <person name="McBride C.S."/>
            <person name="McKernan B."/>
            <person name="McKernan K."/>
            <person name="Mendez-Lago M."/>
            <person name="Minx P."/>
            <person name="Mollenhauer M.U."/>
            <person name="Montooth K."/>
            <person name="Mount S.M."/>
            <person name="Mu X."/>
            <person name="Myers E."/>
            <person name="Negre B."/>
            <person name="Newfeld S."/>
            <person name="Nielsen R."/>
            <person name="Noor M.A."/>
            <person name="O'Grady P."/>
            <person name="Pachter L."/>
            <person name="Papaceit M."/>
            <person name="Parisi M.J."/>
            <person name="Parisi M."/>
            <person name="Parts L."/>
            <person name="Pedersen J.S."/>
            <person name="Pesole G."/>
            <person name="Phillippy A.M."/>
            <person name="Ponting C.P."/>
            <person name="Pop M."/>
            <person name="Porcelli D."/>
            <person name="Powell J.R."/>
            <person name="Prohaska S."/>
            <person name="Pruitt K."/>
            <person name="Puig M."/>
            <person name="Quesneville H."/>
            <person name="Ram K.R."/>
            <person name="Rand D."/>
            <person name="Rasmussen M.D."/>
            <person name="Reed L.K."/>
            <person name="Reenan R."/>
            <person name="Reily A."/>
            <person name="Remington K.A."/>
            <person name="Rieger T.T."/>
            <person name="Ritchie M.G."/>
            <person name="Robin C."/>
            <person name="Rogers Y.H."/>
            <person name="Rohde C."/>
            <person name="Rozas J."/>
            <person name="Rubenfield M.J."/>
            <person name="Ruiz A."/>
            <person name="Russo S."/>
            <person name="Salzberg S.L."/>
            <person name="Sanchez-Gracia A."/>
            <person name="Saranga D.J."/>
            <person name="Sato H."/>
            <person name="Schaeffer S.W."/>
            <person name="Schatz M.C."/>
            <person name="Schlenke T."/>
            <person name="Schwartz R."/>
            <person name="Segarra C."/>
            <person name="Singh R.S."/>
            <person name="Sirot L."/>
            <person name="Sirota M."/>
            <person name="Sisneros N.B."/>
            <person name="Smith C.D."/>
            <person name="Smith T.F."/>
            <person name="Spieth J."/>
            <person name="Stage D.E."/>
            <person name="Stark A."/>
            <person name="Stephan W."/>
            <person name="Strausberg R.L."/>
            <person name="Strempel S."/>
            <person name="Sturgill D."/>
            <person name="Sutton G."/>
            <person name="Sutton G.G."/>
            <person name="Tao W."/>
            <person name="Teichmann S."/>
            <person name="Tobari Y.N."/>
            <person name="Tomimura Y."/>
            <person name="Tsolas J.M."/>
            <person name="Valente V.L."/>
            <person name="Venter E."/>
            <person name="Venter J.C."/>
            <person name="Vicario S."/>
            <person name="Vieira F.G."/>
            <person name="Vilella A.J."/>
            <person name="Villasante A."/>
            <person name="Walenz B."/>
            <person name="Wang J."/>
            <person name="Wasserman M."/>
            <person name="Watts T."/>
            <person name="Wilson D."/>
            <person name="Wilson R.K."/>
            <person name="Wing R.A."/>
            <person name="Wolfner M.F."/>
            <person name="Wong A."/>
            <person name="Wong G.K."/>
            <person name="Wu C.I."/>
            <person name="Wu G."/>
            <person name="Yamamoto D."/>
            <person name="Yang H.P."/>
            <person name="Yang S.P."/>
            <person name="Yorke J.A."/>
            <person name="Yoshida K."/>
            <person name="Zdobnov E."/>
            <person name="Zhang P."/>
            <person name="Zhang Y."/>
            <person name="Zimin A.V."/>
            <person name="Baldwin J."/>
            <person name="Abdouelleil A."/>
            <person name="Abdulkadir J."/>
            <person name="Abebe A."/>
            <person name="Abera B."/>
            <person name="Abreu J."/>
            <person name="Acer S.C."/>
            <person name="Aftuck L."/>
            <person name="Alexander A."/>
            <person name="An P."/>
            <person name="Anderson E."/>
            <person name="Anderson S."/>
            <person name="Arachi H."/>
            <person name="Azer M."/>
            <person name="Bachantsang P."/>
            <person name="Barry A."/>
            <person name="Bayul T."/>
            <person name="Berlin A."/>
            <person name="Bessette D."/>
            <person name="Bloom T."/>
            <person name="Blye J."/>
            <person name="Boguslavskiy L."/>
            <person name="Bonnet C."/>
            <person name="Boukhgalter B."/>
            <person name="Bourzgui I."/>
            <person name="Brown A."/>
            <person name="Cahill P."/>
            <person name="Channer S."/>
            <person name="Cheshatsang Y."/>
            <person name="Chuda L."/>
            <person name="Citroen M."/>
            <person name="Collymore A."/>
            <person name="Cooke P."/>
            <person name="Costello M."/>
            <person name="D'Aco K."/>
            <person name="Daza R."/>
            <person name="De Haan G."/>
            <person name="DeGray S."/>
            <person name="DeMaso C."/>
            <person name="Dhargay N."/>
            <person name="Dooley K."/>
            <person name="Dooley E."/>
            <person name="Doricent M."/>
            <person name="Dorje P."/>
            <person name="Dorjee K."/>
            <person name="Dupes A."/>
            <person name="Elong R."/>
            <person name="Falk J."/>
            <person name="Farina A."/>
            <person name="Faro S."/>
            <person name="Ferguson D."/>
            <person name="Fisher S."/>
            <person name="Foley C.D."/>
            <person name="Franke A."/>
            <person name="Friedrich D."/>
            <person name="Gadbois L."/>
            <person name="Gearin G."/>
            <person name="Gearin C.R."/>
            <person name="Giannoukos G."/>
            <person name="Goode T."/>
            <person name="Graham J."/>
            <person name="Grandbois E."/>
            <person name="Grewal S."/>
            <person name="Gyaltsen K."/>
            <person name="Hafez N."/>
            <person name="Hagos B."/>
            <person name="Hall J."/>
            <person name="Henson C."/>
            <person name="Hollinger A."/>
            <person name="Honan T."/>
            <person name="Huard M.D."/>
            <person name="Hughes L."/>
            <person name="Hurhula B."/>
            <person name="Husby M.E."/>
            <person name="Kamat A."/>
            <person name="Kanga B."/>
            <person name="Kashin S."/>
            <person name="Khazanovich D."/>
            <person name="Kisner P."/>
            <person name="Lance K."/>
            <person name="Lara M."/>
            <person name="Lee W."/>
            <person name="Lennon N."/>
            <person name="Letendre F."/>
            <person name="LeVine R."/>
            <person name="Lipovsky A."/>
            <person name="Liu X."/>
            <person name="Liu J."/>
            <person name="Liu S."/>
            <person name="Lokyitsang T."/>
            <person name="Lokyitsang Y."/>
            <person name="Lubonja R."/>
            <person name="Lui A."/>
            <person name="MacDonald P."/>
            <person name="Magnisalis V."/>
            <person name="Maru K."/>
            <person name="Matthews C."/>
            <person name="McCusker W."/>
            <person name="McDonough S."/>
            <person name="Mehta T."/>
            <person name="Meldrim J."/>
            <person name="Meneus L."/>
            <person name="Mihai O."/>
            <person name="Mihalev A."/>
            <person name="Mihova T."/>
            <person name="Mittelman R."/>
            <person name="Mlenga V."/>
            <person name="Montmayeur A."/>
            <person name="Mulrain L."/>
            <person name="Navidi A."/>
            <person name="Naylor J."/>
            <person name="Negash T."/>
            <person name="Nguyen T."/>
            <person name="Nguyen N."/>
            <person name="Nicol R."/>
            <person name="Norbu C."/>
            <person name="Norbu N."/>
            <person name="Novod N."/>
            <person name="O'Neill B."/>
            <person name="Osman S."/>
            <person name="Markiewicz E."/>
            <person name="Oyono O.L."/>
            <person name="Patti C."/>
            <person name="Phunkhang P."/>
            <person name="Pierre F."/>
            <person name="Priest M."/>
            <person name="Raghuraman S."/>
            <person name="Rege F."/>
            <person name="Reyes R."/>
            <person name="Rise C."/>
            <person name="Rogov P."/>
            <person name="Ross K."/>
            <person name="Ryan E."/>
            <person name="Settipalli S."/>
            <person name="Shea T."/>
            <person name="Sherpa N."/>
            <person name="Shi L."/>
            <person name="Shih D."/>
            <person name="Sparrow T."/>
            <person name="Spaulding J."/>
            <person name="Stalker J."/>
            <person name="Stange-Thomann N."/>
            <person name="Stavropoulos S."/>
            <person name="Stone C."/>
            <person name="Strader C."/>
            <person name="Tesfaye S."/>
            <person name="Thomson T."/>
            <person name="Thoulutsang Y."/>
            <person name="Thoulutsang D."/>
            <person name="Topham K."/>
            <person name="Topping I."/>
            <person name="Tsamla T."/>
            <person name="Vassiliev H."/>
            <person name="Vo A."/>
            <person name="Wangchuk T."/>
            <person name="Wangdi T."/>
            <person name="Weiand M."/>
            <person name="Wilkinson J."/>
            <person name="Wilson A."/>
            <person name="Yadav S."/>
            <person name="Young G."/>
            <person name="Yu Q."/>
            <person name="Zembek L."/>
            <person name="Zhong D."/>
            <person name="Zimmer A."/>
            <person name="Zwirko Z."/>
            <person name="Jaffe D.B."/>
            <person name="Alvarez P."/>
            <person name="Brockman W."/>
            <person name="Butler J."/>
            <person name="Chin C."/>
            <person name="Gnerre S."/>
            <person name="Grabherr M."/>
            <person name="Kleber M."/>
            <person name="Mauceli E."/>
            <person name="MacCallum I."/>
        </authorList>
    </citation>
    <scope>NUCLEOTIDE SEQUENCE [LARGE SCALE GENOMIC DNA]</scope>
    <source>
        <strain evidence="4">Tai18E2 / Tucson 14021-0261.01</strain>
    </source>
</reference>
<gene>
    <name evidence="3" type="primary">Dyak\GE28905</name>
    <name evidence="3" type="synonym">GE28905</name>
    <name evidence="3" type="ORF">Dyak_GE28905</name>
</gene>
<accession>A0A0R1DLQ8</accession>
<dbReference type="EMBL" id="CM000157">
    <property type="protein sequence ID" value="KRJ98277.1"/>
    <property type="molecule type" value="Genomic_DNA"/>
</dbReference>
<dbReference type="Proteomes" id="UP000002282">
    <property type="component" value="Chromosome 2L"/>
</dbReference>
<proteinExistence type="predicted"/>
<feature type="signal peptide" evidence="2">
    <location>
        <begin position="1"/>
        <end position="21"/>
    </location>
</feature>
<evidence type="ECO:0000313" key="3">
    <source>
        <dbReference type="EMBL" id="KRJ98277.1"/>
    </source>
</evidence>
<sequence>MNRKQLVIQIAILLINSFSDARVIHGGAPAGKSRSLLGSGDEKFARERKGVNVVRTQWKTGCKTELGKTPCVQLVDMPDTDDYSDPDRSEATIKPGREIERSIGETTTSSQRILTQIASN</sequence>
<dbReference type="AlphaFoldDB" id="A0A0R1DLQ8"/>
<evidence type="ECO:0008006" key="5">
    <source>
        <dbReference type="Google" id="ProtNLM"/>
    </source>
</evidence>
<protein>
    <recommendedName>
        <fullName evidence="5">Secreted protein</fullName>
    </recommendedName>
</protein>
<evidence type="ECO:0000256" key="1">
    <source>
        <dbReference type="SAM" id="MobiDB-lite"/>
    </source>
</evidence>
<keyword evidence="4" id="KW-1185">Reference proteome</keyword>
<organism evidence="3 4">
    <name type="scientific">Drosophila yakuba</name>
    <name type="common">Fruit fly</name>
    <dbReference type="NCBI Taxonomy" id="7245"/>
    <lineage>
        <taxon>Eukaryota</taxon>
        <taxon>Metazoa</taxon>
        <taxon>Ecdysozoa</taxon>
        <taxon>Arthropoda</taxon>
        <taxon>Hexapoda</taxon>
        <taxon>Insecta</taxon>
        <taxon>Pterygota</taxon>
        <taxon>Neoptera</taxon>
        <taxon>Endopterygota</taxon>
        <taxon>Diptera</taxon>
        <taxon>Brachycera</taxon>
        <taxon>Muscomorpha</taxon>
        <taxon>Ephydroidea</taxon>
        <taxon>Drosophilidae</taxon>
        <taxon>Drosophila</taxon>
        <taxon>Sophophora</taxon>
    </lineage>
</organism>
<evidence type="ECO:0000313" key="4">
    <source>
        <dbReference type="Proteomes" id="UP000002282"/>
    </source>
</evidence>
<dbReference type="KEGG" id="dya:Dyak_GE28905"/>
<keyword evidence="2" id="KW-0732">Signal</keyword>
<feature type="chain" id="PRO_5006402656" description="Secreted protein" evidence="2">
    <location>
        <begin position="22"/>
        <end position="120"/>
    </location>
</feature>
<feature type="compositionally biased region" description="Polar residues" evidence="1">
    <location>
        <begin position="104"/>
        <end position="120"/>
    </location>
</feature>
<reference evidence="3 4" key="2">
    <citation type="journal article" date="2007" name="PLoS Biol.">
        <title>Principles of genome evolution in the Drosophila melanogaster species group.</title>
        <authorList>
            <person name="Ranz J.M."/>
            <person name="Maurin D."/>
            <person name="Chan Y.S."/>
            <person name="von Grotthuss M."/>
            <person name="Hillier L.W."/>
            <person name="Roote J."/>
            <person name="Ashburner M."/>
            <person name="Bergman C.M."/>
        </authorList>
    </citation>
    <scope>NUCLEOTIDE SEQUENCE [LARGE SCALE GENOMIC DNA]</scope>
    <source>
        <strain evidence="4">Tai18E2 / Tucson 14021-0261.01</strain>
    </source>
</reference>